<keyword evidence="3" id="KW-1185">Reference proteome</keyword>
<accession>A0ABP0KAI1</accession>
<feature type="compositionally biased region" description="Low complexity" evidence="1">
    <location>
        <begin position="315"/>
        <end position="326"/>
    </location>
</feature>
<organism evidence="2 3">
    <name type="scientific">Durusdinium trenchii</name>
    <dbReference type="NCBI Taxonomy" id="1381693"/>
    <lineage>
        <taxon>Eukaryota</taxon>
        <taxon>Sar</taxon>
        <taxon>Alveolata</taxon>
        <taxon>Dinophyceae</taxon>
        <taxon>Suessiales</taxon>
        <taxon>Symbiodiniaceae</taxon>
        <taxon>Durusdinium</taxon>
    </lineage>
</organism>
<name>A0ABP0KAI1_9DINO</name>
<protein>
    <submittedName>
        <fullName evidence="2">Uncharacterized protein</fullName>
    </submittedName>
</protein>
<feature type="compositionally biased region" description="Basic and acidic residues" evidence="1">
    <location>
        <begin position="712"/>
        <end position="725"/>
    </location>
</feature>
<proteinExistence type="predicted"/>
<feature type="compositionally biased region" description="Basic and acidic residues" evidence="1">
    <location>
        <begin position="369"/>
        <end position="380"/>
    </location>
</feature>
<evidence type="ECO:0000313" key="3">
    <source>
        <dbReference type="Proteomes" id="UP001642484"/>
    </source>
</evidence>
<dbReference type="Proteomes" id="UP001642484">
    <property type="component" value="Unassembled WGS sequence"/>
</dbReference>
<feature type="region of interest" description="Disordered" evidence="1">
    <location>
        <begin position="369"/>
        <end position="444"/>
    </location>
</feature>
<evidence type="ECO:0000256" key="1">
    <source>
        <dbReference type="SAM" id="MobiDB-lite"/>
    </source>
</evidence>
<evidence type="ECO:0000313" key="2">
    <source>
        <dbReference type="EMBL" id="CAK9023806.1"/>
    </source>
</evidence>
<sequence length="748" mass="84564">MANGNGSGGSVFWKDDEIVVDREGIPHYTGNRPELMREYRKRVLFAYSSLEGDGDTEEKEKRDLKKKQKAFAKKLLNGLHGEAWRACQDLITDMARLSEERGFQHVLSALQSIEKVTVIKKTEQFDRFFERGFRKRGQALDAYLRSRKLDWAELQELDSETKMSSDLLAYFVLKQSGLSKDDRYVFYFDASDTVPGPACWRGVARVIGKEGTHTVWIAHRGIILAVSPEHLAFADDHEVQNWSVVGSEVELLDTQPAAGGNTFVDLRQQPKPSREGYEPEAGELEDLPRPLLDQPMPQADEELYEPTDPGDHLEAPPVAEEPLAPSLMPPAESEDLSSDSLSMARMKYESERDAKKAIKSSEFFAKKREERLQRQEERRQRFQQSEAARQFEAASIPIPRAEYDPDVDDYHQSVPSPKRLPAISEDPDADARERESKRLRSAEEITSADAQASGLFACDLVYENGVVQRAKGDACVGDLVRLKQYLAQAKRGADFRLRYWSDVNLRDGVLILLADSGHANGTPEKDEIMRYRSVGGYFILIANKEILEDKAARANVLTFYSGQTKRVCSSTLAAEASHLAEAVECGDWCACLLEEALTGDLNLKDWPSIIQRRVRVYVTDARSVYDYLQKDATSTSTDKRMAIEETVRQPNALVRWIDGMQNIANVLTKANAEKETLKEFLRSGQMSLVQTEENKILKETKRRQRQNRNVQRHAEKAAKPADHQRRSQLAAEIQADDDDHSSSGQTKE</sequence>
<gene>
    <name evidence="2" type="ORF">CCMP2556_LOCUS15363</name>
</gene>
<feature type="compositionally biased region" description="Basic and acidic residues" evidence="1">
    <location>
        <begin position="429"/>
        <end position="443"/>
    </location>
</feature>
<feature type="region of interest" description="Disordered" evidence="1">
    <location>
        <begin position="256"/>
        <end position="340"/>
    </location>
</feature>
<reference evidence="2 3" key="1">
    <citation type="submission" date="2024-02" db="EMBL/GenBank/DDBJ databases">
        <authorList>
            <person name="Chen Y."/>
            <person name="Shah S."/>
            <person name="Dougan E. K."/>
            <person name="Thang M."/>
            <person name="Chan C."/>
        </authorList>
    </citation>
    <scope>NUCLEOTIDE SEQUENCE [LARGE SCALE GENOMIC DNA]</scope>
</reference>
<feature type="compositionally biased region" description="Low complexity" evidence="1">
    <location>
        <begin position="382"/>
        <end position="391"/>
    </location>
</feature>
<feature type="region of interest" description="Disordered" evidence="1">
    <location>
        <begin position="696"/>
        <end position="748"/>
    </location>
</feature>
<comment type="caution">
    <text evidence="2">The sequence shown here is derived from an EMBL/GenBank/DDBJ whole genome shotgun (WGS) entry which is preliminary data.</text>
</comment>
<dbReference type="EMBL" id="CAXAMN010008036">
    <property type="protein sequence ID" value="CAK9023806.1"/>
    <property type="molecule type" value="Genomic_DNA"/>
</dbReference>